<gene>
    <name evidence="2" type="ORF">SAMN04489711_11588</name>
</gene>
<dbReference type="AlphaFoldDB" id="A0A1I2GJD6"/>
<dbReference type="Proteomes" id="UP000199119">
    <property type="component" value="Unassembled WGS sequence"/>
</dbReference>
<evidence type="ECO:0000313" key="3">
    <source>
        <dbReference type="Proteomes" id="UP000199119"/>
    </source>
</evidence>
<sequence length="112" mass="12516">MKSLSERIAERAHVKQTCTPNCNRAVVLALRKDIAQARADGWSVLAIYQTLWDEGRVTFSYQAFRRHVNRLLPGQTEAKVQPDISGKTASTLPLSGPSGFHFKPVPDKKELL</sequence>
<reference evidence="3" key="1">
    <citation type="submission" date="2016-10" db="EMBL/GenBank/DDBJ databases">
        <authorList>
            <person name="Varghese N."/>
            <person name="Submissions S."/>
        </authorList>
    </citation>
    <scope>NUCLEOTIDE SEQUENCE [LARGE SCALE GENOMIC DNA]</scope>
    <source>
        <strain evidence="3">DSM 27981</strain>
    </source>
</reference>
<organism evidence="2 3">
    <name type="scientific">Paracidovorax wautersii</name>
    <dbReference type="NCBI Taxonomy" id="1177982"/>
    <lineage>
        <taxon>Bacteria</taxon>
        <taxon>Pseudomonadati</taxon>
        <taxon>Pseudomonadota</taxon>
        <taxon>Betaproteobacteria</taxon>
        <taxon>Burkholderiales</taxon>
        <taxon>Comamonadaceae</taxon>
        <taxon>Paracidovorax</taxon>
    </lineage>
</organism>
<protein>
    <recommendedName>
        <fullName evidence="4">TraK protein</fullName>
    </recommendedName>
</protein>
<feature type="region of interest" description="Disordered" evidence="1">
    <location>
        <begin position="79"/>
        <end position="112"/>
    </location>
</feature>
<evidence type="ECO:0000313" key="2">
    <source>
        <dbReference type="EMBL" id="SFF17622.1"/>
    </source>
</evidence>
<dbReference type="Pfam" id="PF17273">
    <property type="entry name" value="DUF5338"/>
    <property type="match status" value="1"/>
</dbReference>
<accession>A0A1I2GJD6</accession>
<dbReference type="OrthoDB" id="8686887at2"/>
<evidence type="ECO:0008006" key="4">
    <source>
        <dbReference type="Google" id="ProtNLM"/>
    </source>
</evidence>
<keyword evidence="3" id="KW-1185">Reference proteome</keyword>
<proteinExistence type="predicted"/>
<dbReference type="EMBL" id="FONX01000015">
    <property type="protein sequence ID" value="SFF17622.1"/>
    <property type="molecule type" value="Genomic_DNA"/>
</dbReference>
<evidence type="ECO:0000256" key="1">
    <source>
        <dbReference type="SAM" id="MobiDB-lite"/>
    </source>
</evidence>
<dbReference type="RefSeq" id="WP_092940937.1">
    <property type="nucleotide sequence ID" value="NZ_FONX01000015.1"/>
</dbReference>
<dbReference type="InterPro" id="IPR035225">
    <property type="entry name" value="DUF5338"/>
</dbReference>
<dbReference type="STRING" id="1177982.SAMN04489711_11588"/>
<name>A0A1I2GJD6_9BURK</name>